<protein>
    <submittedName>
        <fullName evidence="10">Energy-coupling factor transport system ATP-binding protein</fullName>
    </submittedName>
</protein>
<dbReference type="GO" id="GO:0015087">
    <property type="term" value="F:cobalt ion transmembrane transporter activity"/>
    <property type="evidence" value="ECO:0007669"/>
    <property type="project" value="UniProtKB-ARBA"/>
</dbReference>
<evidence type="ECO:0000256" key="8">
    <source>
        <dbReference type="ARBA" id="ARBA00023136"/>
    </source>
</evidence>
<dbReference type="PANTHER" id="PTHR43553:SF21">
    <property type="entry name" value="ABC TRANSPORTER ATP-BINDING PROTEIN MA_1418-RELATED"/>
    <property type="match status" value="1"/>
</dbReference>
<dbReference type="PANTHER" id="PTHR43553">
    <property type="entry name" value="HEAVY METAL TRANSPORTER"/>
    <property type="match status" value="1"/>
</dbReference>
<dbReference type="NCBIfam" id="NF010167">
    <property type="entry name" value="PRK13648.1"/>
    <property type="match status" value="2"/>
</dbReference>
<evidence type="ECO:0000256" key="2">
    <source>
        <dbReference type="ARBA" id="ARBA00005417"/>
    </source>
</evidence>
<evidence type="ECO:0000256" key="1">
    <source>
        <dbReference type="ARBA" id="ARBA00004202"/>
    </source>
</evidence>
<dbReference type="FunFam" id="3.40.50.300:FF:000224">
    <property type="entry name" value="Energy-coupling factor transporter ATP-binding protein EcfA"/>
    <property type="match status" value="2"/>
</dbReference>
<evidence type="ECO:0000259" key="9">
    <source>
        <dbReference type="PROSITE" id="PS50893"/>
    </source>
</evidence>
<keyword evidence="7" id="KW-1278">Translocase</keyword>
<dbReference type="InterPro" id="IPR017871">
    <property type="entry name" value="ABC_transporter-like_CS"/>
</dbReference>
<dbReference type="Gene3D" id="3.40.50.300">
    <property type="entry name" value="P-loop containing nucleotide triphosphate hydrolases"/>
    <property type="match status" value="2"/>
</dbReference>
<keyword evidence="6 10" id="KW-0067">ATP-binding</keyword>
<dbReference type="PROSITE" id="PS50893">
    <property type="entry name" value="ABC_TRANSPORTER_2"/>
    <property type="match status" value="2"/>
</dbReference>
<dbReference type="OrthoDB" id="501320at2"/>
<dbReference type="AlphaFoldDB" id="A0A368YCX2"/>
<dbReference type="GO" id="GO:0043190">
    <property type="term" value="C:ATP-binding cassette (ABC) transporter complex"/>
    <property type="evidence" value="ECO:0007669"/>
    <property type="project" value="TreeGrafter"/>
</dbReference>
<evidence type="ECO:0000256" key="4">
    <source>
        <dbReference type="ARBA" id="ARBA00022475"/>
    </source>
</evidence>
<keyword evidence="8" id="KW-0472">Membrane</keyword>
<evidence type="ECO:0000313" key="10">
    <source>
        <dbReference type="EMBL" id="RCW77186.1"/>
    </source>
</evidence>
<dbReference type="InterPro" id="IPR003593">
    <property type="entry name" value="AAA+_ATPase"/>
</dbReference>
<dbReference type="SMART" id="SM00382">
    <property type="entry name" value="AAA"/>
    <property type="match status" value="2"/>
</dbReference>
<proteinExistence type="inferred from homology"/>
<dbReference type="Proteomes" id="UP000252585">
    <property type="component" value="Unassembled WGS sequence"/>
</dbReference>
<dbReference type="SUPFAM" id="SSF52540">
    <property type="entry name" value="P-loop containing nucleoside triphosphate hydrolases"/>
    <property type="match status" value="2"/>
</dbReference>
<name>A0A368YCX2_9BACI</name>
<keyword evidence="4" id="KW-1003">Cell membrane</keyword>
<evidence type="ECO:0000256" key="6">
    <source>
        <dbReference type="ARBA" id="ARBA00022840"/>
    </source>
</evidence>
<feature type="domain" description="ABC transporter" evidence="9">
    <location>
        <begin position="307"/>
        <end position="542"/>
    </location>
</feature>
<dbReference type="EMBL" id="QPJJ01000001">
    <property type="protein sequence ID" value="RCW77186.1"/>
    <property type="molecule type" value="Genomic_DNA"/>
</dbReference>
<sequence length="579" mass="64792">MKHQIEINNVTFQYPGAENNVLDNASLTIDEGEFVAIIGGNGSGKSTLCKLINGLIPHYYVGDFEGEVTVNGINTLESKVASLSEHVGYVYQDFENQLVSPKVIEDACFAPLHYGYTDYLDRATEALKKVGLYDVKDAFIWQLSGGQKHLLALASILSLSPSIIIMDEPIAQLDPTHAKDIYKILKELHAEGTTIIVIEHHTEFIASFADQVVLMDKGSVVWKKKVKEAFLDVELLMKHQIYPPQVTQAAFYLKKSEINLAGQQPSQQKKEFLPITLTESQYFFQKHQLDSTNLDFPIRKKEREKVVQFSDVSFGYKTLTREKMQILDGIDLTIYKGDHIALVGNNGAGKSTLMRLVTGLIKPDSGSIIVNGKNISKTPPEHLAEKVTYIYQNPEQMFIDDSVEKDVSFYMKSRKVPGYKNIVNQILKQFDLVDLQERDSRLLSGGQQRRASLAIGMGMDPELMLLDEPTANLDIGTRKHITSLLGNLKDQLDAVMIATHDMQLACSFANRIIVMHEGAIIHDGDRDSVFQNQALLTRAGLESPQILNLAQMLGMKDIYTVDQFVDAYLKKEAKDGVYA</sequence>
<dbReference type="InterPro" id="IPR027417">
    <property type="entry name" value="P-loop_NTPase"/>
</dbReference>
<feature type="domain" description="ABC transporter" evidence="9">
    <location>
        <begin position="5"/>
        <end position="242"/>
    </location>
</feature>
<evidence type="ECO:0000256" key="5">
    <source>
        <dbReference type="ARBA" id="ARBA00022741"/>
    </source>
</evidence>
<keyword evidence="3" id="KW-0813">Transport</keyword>
<keyword evidence="11" id="KW-1185">Reference proteome</keyword>
<dbReference type="GO" id="GO:0005524">
    <property type="term" value="F:ATP binding"/>
    <property type="evidence" value="ECO:0007669"/>
    <property type="project" value="UniProtKB-KW"/>
</dbReference>
<dbReference type="CDD" id="cd03225">
    <property type="entry name" value="ABC_cobalt_CbiO_domain1"/>
    <property type="match status" value="2"/>
</dbReference>
<comment type="similarity">
    <text evidence="2">Belongs to the ABC transporter superfamily.</text>
</comment>
<reference evidence="10 11" key="1">
    <citation type="submission" date="2018-07" db="EMBL/GenBank/DDBJ databases">
        <title>Genomic Encyclopedia of Type Strains, Phase IV (KMG-IV): sequencing the most valuable type-strain genomes for metagenomic binning, comparative biology and taxonomic classification.</title>
        <authorList>
            <person name="Goeker M."/>
        </authorList>
    </citation>
    <scope>NUCLEOTIDE SEQUENCE [LARGE SCALE GENOMIC DNA]</scope>
    <source>
        <strain evidence="10 11">DSM 27696</strain>
    </source>
</reference>
<comment type="subcellular location">
    <subcellularLocation>
        <location evidence="1">Cell membrane</location>
        <topology evidence="1">Peripheral membrane protein</topology>
    </subcellularLocation>
</comment>
<dbReference type="InterPro" id="IPR015856">
    <property type="entry name" value="ABC_transpr_CbiO/EcfA_su"/>
</dbReference>
<dbReference type="GO" id="GO:0042626">
    <property type="term" value="F:ATPase-coupled transmembrane transporter activity"/>
    <property type="evidence" value="ECO:0007669"/>
    <property type="project" value="TreeGrafter"/>
</dbReference>
<dbReference type="GO" id="GO:0016887">
    <property type="term" value="F:ATP hydrolysis activity"/>
    <property type="evidence" value="ECO:0007669"/>
    <property type="project" value="InterPro"/>
</dbReference>
<dbReference type="Pfam" id="PF00005">
    <property type="entry name" value="ABC_tran"/>
    <property type="match status" value="2"/>
</dbReference>
<accession>A0A368YCX2</accession>
<dbReference type="InterPro" id="IPR003439">
    <property type="entry name" value="ABC_transporter-like_ATP-bd"/>
</dbReference>
<gene>
    <name evidence="10" type="ORF">DFR57_10153</name>
</gene>
<comment type="caution">
    <text evidence="10">The sequence shown here is derived from an EMBL/GenBank/DDBJ whole genome shotgun (WGS) entry which is preliminary data.</text>
</comment>
<dbReference type="InterPro" id="IPR050095">
    <property type="entry name" value="ECF_ABC_transporter_ATP-bd"/>
</dbReference>
<evidence type="ECO:0000256" key="3">
    <source>
        <dbReference type="ARBA" id="ARBA00022448"/>
    </source>
</evidence>
<organism evidence="10 11">
    <name type="scientific">Saliterribacillus persicus</name>
    <dbReference type="NCBI Taxonomy" id="930114"/>
    <lineage>
        <taxon>Bacteria</taxon>
        <taxon>Bacillati</taxon>
        <taxon>Bacillota</taxon>
        <taxon>Bacilli</taxon>
        <taxon>Bacillales</taxon>
        <taxon>Bacillaceae</taxon>
        <taxon>Saliterribacillus</taxon>
    </lineage>
</organism>
<evidence type="ECO:0000313" key="11">
    <source>
        <dbReference type="Proteomes" id="UP000252585"/>
    </source>
</evidence>
<evidence type="ECO:0000256" key="7">
    <source>
        <dbReference type="ARBA" id="ARBA00022967"/>
    </source>
</evidence>
<dbReference type="RefSeq" id="WP_114351133.1">
    <property type="nucleotide sequence ID" value="NZ_QPJJ01000001.1"/>
</dbReference>
<keyword evidence="5" id="KW-0547">Nucleotide-binding</keyword>
<dbReference type="PROSITE" id="PS00211">
    <property type="entry name" value="ABC_TRANSPORTER_1"/>
    <property type="match status" value="1"/>
</dbReference>